<dbReference type="Gene3D" id="3.40.50.150">
    <property type="entry name" value="Vaccinia Virus protein VP39"/>
    <property type="match status" value="1"/>
</dbReference>
<keyword evidence="2" id="KW-0808">Transferase</keyword>
<reference evidence="2 3" key="1">
    <citation type="submission" date="2020-07" db="EMBL/GenBank/DDBJ databases">
        <title>Halosimplex pelagicum sp. nov. and Halosimplex rubrum sp. nov., isolated from salted brown alga Laminaria, and emended description of the genus Halosimplex.</title>
        <authorList>
            <person name="Cui H."/>
        </authorList>
    </citation>
    <scope>NUCLEOTIDE SEQUENCE [LARGE SCALE GENOMIC DNA]</scope>
    <source>
        <strain evidence="2 3">R27</strain>
    </source>
</reference>
<name>A0A7D5P4L1_9EURY</name>
<organism evidence="2 3">
    <name type="scientific">Halosimplex rubrum</name>
    <dbReference type="NCBI Taxonomy" id="869889"/>
    <lineage>
        <taxon>Archaea</taxon>
        <taxon>Methanobacteriati</taxon>
        <taxon>Methanobacteriota</taxon>
        <taxon>Stenosarchaea group</taxon>
        <taxon>Halobacteria</taxon>
        <taxon>Halobacteriales</taxon>
        <taxon>Haloarculaceae</taxon>
        <taxon>Halosimplex</taxon>
    </lineage>
</organism>
<dbReference type="SUPFAM" id="SSF53335">
    <property type="entry name" value="S-adenosyl-L-methionine-dependent methyltransferases"/>
    <property type="match status" value="1"/>
</dbReference>
<dbReference type="InterPro" id="IPR029063">
    <property type="entry name" value="SAM-dependent_MTases_sf"/>
</dbReference>
<dbReference type="OrthoDB" id="57427at2157"/>
<protein>
    <submittedName>
        <fullName evidence="2">Methyltransferase domain-containing protein</fullName>
    </submittedName>
</protein>
<evidence type="ECO:0000313" key="3">
    <source>
        <dbReference type="Proteomes" id="UP000509667"/>
    </source>
</evidence>
<accession>A0A7D5P4L1</accession>
<sequence>MGGIHYLVENASASDTVLDVGSKTGGDMNKLSCDTISIDIKFQETNYDTNYILADGTLLSFKDNSFDFVLCSQVLEHIKDTEGIVKEISRVLKPKGEAIFNFPNRLAPKSPHLPPWWYSYLPHRIGHYLSDDLLDEETAKYYRESEFMLTPLKARWFLNRHFDFVEYWTFKHKSRYEDELRQEADVFDNRYHKVMFGVSPVLSEIETLPLIGGVIELFYPSAAYICTNSD</sequence>
<evidence type="ECO:0000313" key="2">
    <source>
        <dbReference type="EMBL" id="QLH78981.1"/>
    </source>
</evidence>
<dbReference type="InterPro" id="IPR013216">
    <property type="entry name" value="Methyltransf_11"/>
</dbReference>
<dbReference type="EMBL" id="CP058910">
    <property type="protein sequence ID" value="QLH78981.1"/>
    <property type="molecule type" value="Genomic_DNA"/>
</dbReference>
<dbReference type="Pfam" id="PF08241">
    <property type="entry name" value="Methyltransf_11"/>
    <property type="match status" value="1"/>
</dbReference>
<keyword evidence="2" id="KW-0489">Methyltransferase</keyword>
<dbReference type="GO" id="GO:0008757">
    <property type="term" value="F:S-adenosylmethionine-dependent methyltransferase activity"/>
    <property type="evidence" value="ECO:0007669"/>
    <property type="project" value="InterPro"/>
</dbReference>
<dbReference type="Proteomes" id="UP000509667">
    <property type="component" value="Chromosome"/>
</dbReference>
<dbReference type="AlphaFoldDB" id="A0A7D5P4L1"/>
<gene>
    <name evidence="2" type="ORF">HZS55_17505</name>
</gene>
<keyword evidence="3" id="KW-1185">Reference proteome</keyword>
<dbReference type="GO" id="GO:0032259">
    <property type="term" value="P:methylation"/>
    <property type="evidence" value="ECO:0007669"/>
    <property type="project" value="UniProtKB-KW"/>
</dbReference>
<dbReference type="GeneID" id="56079698"/>
<dbReference type="CDD" id="cd02440">
    <property type="entry name" value="AdoMet_MTases"/>
    <property type="match status" value="1"/>
</dbReference>
<dbReference type="RefSeq" id="WP_179908858.1">
    <property type="nucleotide sequence ID" value="NZ_CP058910.1"/>
</dbReference>
<dbReference type="KEGG" id="hrr:HZS55_17505"/>
<proteinExistence type="predicted"/>
<feature type="domain" description="Methyltransferase type 11" evidence="1">
    <location>
        <begin position="18"/>
        <end position="100"/>
    </location>
</feature>
<evidence type="ECO:0000259" key="1">
    <source>
        <dbReference type="Pfam" id="PF08241"/>
    </source>
</evidence>